<gene>
    <name evidence="2" type="ORF">ACTOB_007048</name>
</gene>
<name>A0ABY8WBY0_9ACTN</name>
<protein>
    <submittedName>
        <fullName evidence="2">Uncharacterized protein</fullName>
    </submittedName>
</protein>
<proteinExistence type="predicted"/>
<sequence length="760" mass="79028">MEGFATRWLTCVVVLLGFAPAPFTRPASSLDVPAAAAAPFAGARATPAQALPGRRTRVDLTVRETKEEWVISTCAVRFDGQDAVECVAIDGRSASVSVDVPESGELHWEMTFTRGGIATVKPPAVLRVEPPAPESGIVPFTVLRVDGTTDPGIAEPGRPLDVTLAVNDAAVGLTDCHATFAGVTGECAPEAATTRTVRIVVPQDAPRGRQLTLTWTFTLRRDGEDFDKGDGHLRVWVAVAPPRFDVTPSTAQPGLPLVVTFRSGTTGVTVDTCALTYRGAAGCGAGHTAVLIVPATARVGGILRIPWTLTYRSTRPNEKPGSAAGTLDVEVVAVPVHFTVTAQPGSGYPGDEVTLTIGPAVPGVTIVRCLGFFPNQPGDTCQATDERWLVHTVVPDGTPAGATLLRWGVASVNEAGEPLVDDGDLPFEVLRKTGTTKSPTVAPATTPPILPSLPVRDPSPAGKGGAPRPEFVARTEPEVAKPGQAVRVTITAVTPGTTVTGCRAAFDGGRIARCDGVGGRWTAMLRVPRSAEPGDLPLLWDVTSGAGAGQGTIAYRVLDRERADPQFGAAVEPASVRPGQHVRVTHRSYAGGPAITGCNAGIAPGGVLAACTRTPRGWVTDVVVPEGAPRGIATLLWQVTYAGQAGPGTADGRTGIGVLAAEEEHESWWQKLWRMVWKSGAVALVGVVLIGGRTVLRRWSGRTRRDAGSTSLPAGVAVVAVLPAGPVAVSPGNPGAAPRRVVRLVVRHPPPAVHDLMEPP</sequence>
<organism evidence="2 3">
    <name type="scientific">Actinoplanes oblitus</name>
    <dbReference type="NCBI Taxonomy" id="3040509"/>
    <lineage>
        <taxon>Bacteria</taxon>
        <taxon>Bacillati</taxon>
        <taxon>Actinomycetota</taxon>
        <taxon>Actinomycetes</taxon>
        <taxon>Micromonosporales</taxon>
        <taxon>Micromonosporaceae</taxon>
        <taxon>Actinoplanes</taxon>
    </lineage>
</organism>
<dbReference type="Proteomes" id="UP001240150">
    <property type="component" value="Chromosome"/>
</dbReference>
<dbReference type="RefSeq" id="WP_284916248.1">
    <property type="nucleotide sequence ID" value="NZ_CP126980.1"/>
</dbReference>
<evidence type="ECO:0000313" key="2">
    <source>
        <dbReference type="EMBL" id="WIM94987.1"/>
    </source>
</evidence>
<dbReference type="EMBL" id="CP126980">
    <property type="protein sequence ID" value="WIM94987.1"/>
    <property type="molecule type" value="Genomic_DNA"/>
</dbReference>
<feature type="region of interest" description="Disordered" evidence="1">
    <location>
        <begin position="436"/>
        <end position="468"/>
    </location>
</feature>
<evidence type="ECO:0000256" key="1">
    <source>
        <dbReference type="SAM" id="MobiDB-lite"/>
    </source>
</evidence>
<keyword evidence="3" id="KW-1185">Reference proteome</keyword>
<accession>A0ABY8WBY0</accession>
<reference evidence="2 3" key="1">
    <citation type="submission" date="2023-06" db="EMBL/GenBank/DDBJ databases">
        <authorList>
            <person name="Yushchuk O."/>
            <person name="Binda E."/>
            <person name="Ruckert-Reed C."/>
            <person name="Fedorenko V."/>
            <person name="Kalinowski J."/>
            <person name="Marinelli F."/>
        </authorList>
    </citation>
    <scope>NUCLEOTIDE SEQUENCE [LARGE SCALE GENOMIC DNA]</scope>
    <source>
        <strain evidence="2 3">NRRL 3884</strain>
    </source>
</reference>
<evidence type="ECO:0000313" key="3">
    <source>
        <dbReference type="Proteomes" id="UP001240150"/>
    </source>
</evidence>